<dbReference type="EMBL" id="VDMP01000016">
    <property type="protein sequence ID" value="TNM46161.1"/>
    <property type="molecule type" value="Genomic_DNA"/>
</dbReference>
<dbReference type="EC" id="2.7.1.12" evidence="3 9"/>
<dbReference type="NCBIfam" id="TIGR01313">
    <property type="entry name" value="therm_gnt_kin"/>
    <property type="match status" value="1"/>
</dbReference>
<evidence type="ECO:0000256" key="5">
    <source>
        <dbReference type="ARBA" id="ARBA00022741"/>
    </source>
</evidence>
<dbReference type="CDD" id="cd02021">
    <property type="entry name" value="GntK"/>
    <property type="match status" value="1"/>
</dbReference>
<evidence type="ECO:0000256" key="8">
    <source>
        <dbReference type="ARBA" id="ARBA00048090"/>
    </source>
</evidence>
<comment type="catalytic activity">
    <reaction evidence="8 9">
        <text>D-gluconate + ATP = 6-phospho-D-gluconate + ADP + H(+)</text>
        <dbReference type="Rhea" id="RHEA:19433"/>
        <dbReference type="ChEBI" id="CHEBI:15378"/>
        <dbReference type="ChEBI" id="CHEBI:18391"/>
        <dbReference type="ChEBI" id="CHEBI:30616"/>
        <dbReference type="ChEBI" id="CHEBI:58759"/>
        <dbReference type="ChEBI" id="CHEBI:456216"/>
        <dbReference type="EC" id="2.7.1.12"/>
    </reaction>
</comment>
<dbReference type="Gene3D" id="3.40.50.300">
    <property type="entry name" value="P-loop containing nucleotide triphosphate hydrolases"/>
    <property type="match status" value="1"/>
</dbReference>
<dbReference type="InterPro" id="IPR006001">
    <property type="entry name" value="Therm_gnt_kin"/>
</dbReference>
<dbReference type="AlphaFoldDB" id="A0A5C4WDG6"/>
<proteinExistence type="inferred from homology"/>
<dbReference type="GO" id="GO:0005524">
    <property type="term" value="F:ATP binding"/>
    <property type="evidence" value="ECO:0007669"/>
    <property type="project" value="UniProtKB-KW"/>
</dbReference>
<evidence type="ECO:0000256" key="2">
    <source>
        <dbReference type="ARBA" id="ARBA00008420"/>
    </source>
</evidence>
<evidence type="ECO:0000256" key="9">
    <source>
        <dbReference type="RuleBase" id="RU363066"/>
    </source>
</evidence>
<gene>
    <name evidence="10" type="ORF">FHP29_03930</name>
</gene>
<protein>
    <recommendedName>
        <fullName evidence="3 9">Gluconokinase</fullName>
        <ecNumber evidence="3 9">2.7.1.12</ecNumber>
    </recommendedName>
</protein>
<keyword evidence="11" id="KW-1185">Reference proteome</keyword>
<dbReference type="GO" id="GO:0005737">
    <property type="term" value="C:cytoplasm"/>
    <property type="evidence" value="ECO:0007669"/>
    <property type="project" value="TreeGrafter"/>
</dbReference>
<evidence type="ECO:0000256" key="6">
    <source>
        <dbReference type="ARBA" id="ARBA00022777"/>
    </source>
</evidence>
<feature type="non-terminal residue" evidence="10">
    <location>
        <position position="105"/>
    </location>
</feature>
<dbReference type="GO" id="GO:0046316">
    <property type="term" value="F:gluconokinase activity"/>
    <property type="evidence" value="ECO:0007669"/>
    <property type="project" value="UniProtKB-EC"/>
</dbReference>
<reference evidence="10 11" key="1">
    <citation type="journal article" date="2016" name="Int. J. Syst. Evol. Microbiol.">
        <title>Nocardioides albidus sp. nov., an actinobacterium isolated from garden soil.</title>
        <authorList>
            <person name="Singh H."/>
            <person name="Du J."/>
            <person name="Trinh H."/>
            <person name="Won K."/>
            <person name="Yang J.E."/>
            <person name="Yin C."/>
            <person name="Kook M."/>
            <person name="Yi T.H."/>
        </authorList>
    </citation>
    <scope>NUCLEOTIDE SEQUENCE [LARGE SCALE GENOMIC DNA]</scope>
    <source>
        <strain evidence="10 11">CCTCC AB 2015297</strain>
    </source>
</reference>
<dbReference type="Pfam" id="PF01202">
    <property type="entry name" value="SKI"/>
    <property type="match status" value="1"/>
</dbReference>
<accession>A0A5C4WDG6</accession>
<name>A0A5C4WDG6_9ACTN</name>
<organism evidence="10 11">
    <name type="scientific">Nocardioides albidus</name>
    <dbReference type="NCBI Taxonomy" id="1517589"/>
    <lineage>
        <taxon>Bacteria</taxon>
        <taxon>Bacillati</taxon>
        <taxon>Actinomycetota</taxon>
        <taxon>Actinomycetes</taxon>
        <taxon>Propionibacteriales</taxon>
        <taxon>Nocardioidaceae</taxon>
        <taxon>Nocardioides</taxon>
    </lineage>
</organism>
<evidence type="ECO:0000256" key="3">
    <source>
        <dbReference type="ARBA" id="ARBA00012054"/>
    </source>
</evidence>
<evidence type="ECO:0000313" key="10">
    <source>
        <dbReference type="EMBL" id="TNM46161.1"/>
    </source>
</evidence>
<dbReference type="InterPro" id="IPR027417">
    <property type="entry name" value="P-loop_NTPase"/>
</dbReference>
<keyword evidence="6 9" id="KW-0418">Kinase</keyword>
<dbReference type="Proteomes" id="UP000313231">
    <property type="component" value="Unassembled WGS sequence"/>
</dbReference>
<sequence>MGVSGSGKSTVGAALAQRLAVPFADADDFHPPANIAKMTDGVPLDDEDRRPWLESIGEWLAEQDAQGGVISCSALKIAYRDQLRAHAPRVAFVHLHGTREVIARR</sequence>
<keyword evidence="5 9" id="KW-0547">Nucleotide-binding</keyword>
<evidence type="ECO:0000256" key="7">
    <source>
        <dbReference type="ARBA" id="ARBA00022840"/>
    </source>
</evidence>
<comment type="caution">
    <text evidence="10">The sequence shown here is derived from an EMBL/GenBank/DDBJ whole genome shotgun (WGS) entry which is preliminary data.</text>
</comment>
<dbReference type="InterPro" id="IPR031322">
    <property type="entry name" value="Shikimate/glucono_kinase"/>
</dbReference>
<dbReference type="OrthoDB" id="9795716at2"/>
<evidence type="ECO:0000256" key="4">
    <source>
        <dbReference type="ARBA" id="ARBA00022679"/>
    </source>
</evidence>
<dbReference type="SUPFAM" id="SSF52540">
    <property type="entry name" value="P-loop containing nucleoside triphosphate hydrolases"/>
    <property type="match status" value="1"/>
</dbReference>
<comment type="similarity">
    <text evidence="2 9">Belongs to the gluconokinase GntK/GntV family.</text>
</comment>
<dbReference type="PANTHER" id="PTHR43442">
    <property type="entry name" value="GLUCONOKINASE-RELATED"/>
    <property type="match status" value="1"/>
</dbReference>
<comment type="pathway">
    <text evidence="1">Carbohydrate acid metabolism.</text>
</comment>
<keyword evidence="4 9" id="KW-0808">Transferase</keyword>
<evidence type="ECO:0000313" key="11">
    <source>
        <dbReference type="Proteomes" id="UP000313231"/>
    </source>
</evidence>
<keyword evidence="7 9" id="KW-0067">ATP-binding</keyword>
<dbReference type="GO" id="GO:0005975">
    <property type="term" value="P:carbohydrate metabolic process"/>
    <property type="evidence" value="ECO:0007669"/>
    <property type="project" value="InterPro"/>
</dbReference>
<dbReference type="PANTHER" id="PTHR43442:SF3">
    <property type="entry name" value="GLUCONOKINASE-RELATED"/>
    <property type="match status" value="1"/>
</dbReference>
<evidence type="ECO:0000256" key="1">
    <source>
        <dbReference type="ARBA" id="ARBA00004761"/>
    </source>
</evidence>